<dbReference type="Proteomes" id="UP000620064">
    <property type="component" value="Unassembled WGS sequence"/>
</dbReference>
<evidence type="ECO:0000313" key="2">
    <source>
        <dbReference type="Proteomes" id="UP000620064"/>
    </source>
</evidence>
<accession>A0ABQ2NKP1</accession>
<keyword evidence="2" id="KW-1185">Reference proteome</keyword>
<protein>
    <recommendedName>
        <fullName evidence="3">Histidine phosphatase superfamily (Branch 1)</fullName>
    </recommendedName>
</protein>
<dbReference type="EMBL" id="BMLV01000005">
    <property type="protein sequence ID" value="GGP05783.1"/>
    <property type="molecule type" value="Genomic_DNA"/>
</dbReference>
<proteinExistence type="predicted"/>
<comment type="caution">
    <text evidence="1">The sequence shown here is derived from an EMBL/GenBank/DDBJ whole genome shotgun (WGS) entry which is preliminary data.</text>
</comment>
<evidence type="ECO:0000313" key="1">
    <source>
        <dbReference type="EMBL" id="GGP05783.1"/>
    </source>
</evidence>
<dbReference type="CDD" id="cd07067">
    <property type="entry name" value="HP_PGM_like"/>
    <property type="match status" value="1"/>
</dbReference>
<dbReference type="Gene3D" id="3.40.50.1240">
    <property type="entry name" value="Phosphoglycerate mutase-like"/>
    <property type="match status" value="1"/>
</dbReference>
<name>A0ABQ2NKP1_9FLAO</name>
<dbReference type="InterPro" id="IPR013078">
    <property type="entry name" value="His_Pase_superF_clade-1"/>
</dbReference>
<dbReference type="SUPFAM" id="SSF53254">
    <property type="entry name" value="Phosphoglycerate mutase-like"/>
    <property type="match status" value="1"/>
</dbReference>
<evidence type="ECO:0008006" key="3">
    <source>
        <dbReference type="Google" id="ProtNLM"/>
    </source>
</evidence>
<gene>
    <name evidence="1" type="ORF">GCM10010992_23240</name>
</gene>
<organism evidence="1 2">
    <name type="scientific">Cloacibacterium rupense</name>
    <dbReference type="NCBI Taxonomy" id="517423"/>
    <lineage>
        <taxon>Bacteria</taxon>
        <taxon>Pseudomonadati</taxon>
        <taxon>Bacteroidota</taxon>
        <taxon>Flavobacteriia</taxon>
        <taxon>Flavobacteriales</taxon>
        <taxon>Weeksellaceae</taxon>
    </lineage>
</organism>
<dbReference type="InterPro" id="IPR029033">
    <property type="entry name" value="His_PPase_superfam"/>
</dbReference>
<sequence>MKVDTVFVGNLTNQKIEKFIKKQATVFIIVRHGEKENSGKNPHLSEAGKNRAINLAELLKNAKIDHAYSTDFFRTRETLEYLVSDKKLEVKIYNPSKISDFVKTELVFNQSKSIISGHSNTNPLLLNEICKVNFYKDIPDDKFNDLYIVNVFRKGKRIKVFHFLY</sequence>
<dbReference type="Pfam" id="PF00300">
    <property type="entry name" value="His_Phos_1"/>
    <property type="match status" value="1"/>
</dbReference>
<dbReference type="RefSeq" id="WP_229663442.1">
    <property type="nucleotide sequence ID" value="NZ_BMLV01000005.1"/>
</dbReference>
<reference evidence="2" key="1">
    <citation type="journal article" date="2019" name="Int. J. Syst. Evol. Microbiol.">
        <title>The Global Catalogue of Microorganisms (GCM) 10K type strain sequencing project: providing services to taxonomists for standard genome sequencing and annotation.</title>
        <authorList>
            <consortium name="The Broad Institute Genomics Platform"/>
            <consortium name="The Broad Institute Genome Sequencing Center for Infectious Disease"/>
            <person name="Wu L."/>
            <person name="Ma J."/>
        </authorList>
    </citation>
    <scope>NUCLEOTIDE SEQUENCE [LARGE SCALE GENOMIC DNA]</scope>
    <source>
        <strain evidence="2">CGMCC 1.7656</strain>
    </source>
</reference>